<proteinExistence type="predicted"/>
<dbReference type="OrthoDB" id="9852369at2"/>
<sequence>MKKTGIGILGCMVLLSLAGCGKMDDTSVQNFSDTKDVIVESEIDLAENKENNNEHSNKNEDSLYSSDISNYQIFTEANSEAALKNLYYNIDEFIDSDSSDAVVKGNIAEIEYVYIDGCAYSKLTVDVEEAYQGEVQETITVYEDGGYTRLSDEKAQIEEHADLSQYTEEEMNNLLIDHTFMGAEHSKVGDTVILFLKSNEGSILGDSYRINCSVFGRYTLSNDNYIRTEFLVENDNPEGVSTYSNMDTFEVSVSKSMLEDKLSQQ</sequence>
<organism evidence="1 2">
    <name type="scientific">Eubacterium plexicaudatum ASF492</name>
    <dbReference type="NCBI Taxonomy" id="1235802"/>
    <lineage>
        <taxon>Bacteria</taxon>
        <taxon>Bacillati</taxon>
        <taxon>Bacillota</taxon>
        <taxon>Clostridia</taxon>
        <taxon>Eubacteriales</taxon>
        <taxon>Eubacteriaceae</taxon>
        <taxon>Eubacterium</taxon>
    </lineage>
</organism>
<dbReference type="PROSITE" id="PS51257">
    <property type="entry name" value="PROKAR_LIPOPROTEIN"/>
    <property type="match status" value="1"/>
</dbReference>
<comment type="caution">
    <text evidence="1">The sequence shown here is derived from an EMBL/GenBank/DDBJ whole genome shotgun (WGS) entry which is preliminary data.</text>
</comment>
<gene>
    <name evidence="1" type="ORF">C823_05403</name>
</gene>
<protein>
    <submittedName>
        <fullName evidence="1">Uncharacterized protein</fullName>
    </submittedName>
</protein>
<accession>N1ZZK7</accession>
<evidence type="ECO:0000313" key="1">
    <source>
        <dbReference type="EMBL" id="EMZ19578.1"/>
    </source>
</evidence>
<dbReference type="EMBL" id="AQFT01000160">
    <property type="protein sequence ID" value="EMZ19578.1"/>
    <property type="molecule type" value="Genomic_DNA"/>
</dbReference>
<keyword evidence="2" id="KW-1185">Reference proteome</keyword>
<dbReference type="HOGENOM" id="CLU_1068513_0_0_9"/>
<dbReference type="AlphaFoldDB" id="N1ZZK7"/>
<reference evidence="1 2" key="1">
    <citation type="journal article" date="2014" name="Genome Announc.">
        <title>Draft genome sequences of the altered schaedler flora, a defined bacterial community from gnotobiotic mice.</title>
        <authorList>
            <person name="Wannemuehler M.J."/>
            <person name="Overstreet A.M."/>
            <person name="Ward D.V."/>
            <person name="Phillips G.J."/>
        </authorList>
    </citation>
    <scope>NUCLEOTIDE SEQUENCE [LARGE SCALE GENOMIC DNA]</scope>
    <source>
        <strain evidence="1 2">ASF492</strain>
    </source>
</reference>
<name>N1ZZK7_9FIRM</name>
<dbReference type="Proteomes" id="UP000012589">
    <property type="component" value="Unassembled WGS sequence"/>
</dbReference>
<evidence type="ECO:0000313" key="2">
    <source>
        <dbReference type="Proteomes" id="UP000012589"/>
    </source>
</evidence>
<dbReference type="PATRIC" id="fig|1235802.3.peg.5703"/>